<sequence>MTTDIDLNEQIYHLRHLGDDFMALHDRVRGLAAAPGTETLRQLAPLVFKSQELVGKVLLSLSALGGSPYAAVIGSRQSLRGLGGLVADASQASWGLAQALAVNPLDGIGFGGPSHDEDNIRNARHARDTPEMAGHLGDAAWDLNVCAASCHQLATGISHDLERALPTTRQALQGISPTQYEALTSLAKGGATIQTRDRGSTIVLTPDHTLITIATFQSLDKRGLVHLDTSIPLHQGRGITVTAEGHRALAQHRARTGATTVPAAASTAAAATMPTVAVKREVRR</sequence>
<accession>A0ABY7IZH3</accession>
<name>A0ABY7IZH3_STRNI</name>
<dbReference type="RefSeq" id="WP_277411205.1">
    <property type="nucleotide sequence ID" value="NZ_CP114203.1"/>
</dbReference>
<keyword evidence="2" id="KW-1185">Reference proteome</keyword>
<proteinExistence type="predicted"/>
<evidence type="ECO:0000313" key="2">
    <source>
        <dbReference type="Proteomes" id="UP001210169"/>
    </source>
</evidence>
<gene>
    <name evidence="1" type="ORF">STRNI_002322</name>
</gene>
<dbReference type="EMBL" id="CP114203">
    <property type="protein sequence ID" value="WAU04090.1"/>
    <property type="molecule type" value="Genomic_DNA"/>
</dbReference>
<dbReference type="GeneID" id="301331498"/>
<evidence type="ECO:0000313" key="1">
    <source>
        <dbReference type="EMBL" id="WAU04090.1"/>
    </source>
</evidence>
<reference evidence="1 2" key="1">
    <citation type="submission" date="2022-12" db="EMBL/GenBank/DDBJ databases">
        <authorList>
            <person name="Ruckert C."/>
            <person name="Busche T."/>
            <person name="Kalinowski J."/>
            <person name="Wittmann C."/>
        </authorList>
    </citation>
    <scope>NUCLEOTIDE SEQUENCE [LARGE SCALE GENOMIC DNA]</scope>
    <source>
        <strain evidence="1 2">DSM 40276</strain>
    </source>
</reference>
<protein>
    <submittedName>
        <fullName evidence="1">Uncharacterized protein</fullName>
    </submittedName>
</protein>
<dbReference type="Proteomes" id="UP001210169">
    <property type="component" value="Chromosome"/>
</dbReference>
<organism evidence="1 2">
    <name type="scientific">Streptomyces nigrescens</name>
    <dbReference type="NCBI Taxonomy" id="1920"/>
    <lineage>
        <taxon>Bacteria</taxon>
        <taxon>Bacillati</taxon>
        <taxon>Actinomycetota</taxon>
        <taxon>Actinomycetes</taxon>
        <taxon>Kitasatosporales</taxon>
        <taxon>Streptomycetaceae</taxon>
        <taxon>Streptomyces</taxon>
    </lineage>
</organism>